<organism evidence="1 2">
    <name type="scientific">Parasponia andersonii</name>
    <name type="common">Sponia andersonii</name>
    <dbReference type="NCBI Taxonomy" id="3476"/>
    <lineage>
        <taxon>Eukaryota</taxon>
        <taxon>Viridiplantae</taxon>
        <taxon>Streptophyta</taxon>
        <taxon>Embryophyta</taxon>
        <taxon>Tracheophyta</taxon>
        <taxon>Spermatophyta</taxon>
        <taxon>Magnoliopsida</taxon>
        <taxon>eudicotyledons</taxon>
        <taxon>Gunneridae</taxon>
        <taxon>Pentapetalae</taxon>
        <taxon>rosids</taxon>
        <taxon>fabids</taxon>
        <taxon>Rosales</taxon>
        <taxon>Cannabaceae</taxon>
        <taxon>Parasponia</taxon>
    </lineage>
</organism>
<evidence type="ECO:0000313" key="1">
    <source>
        <dbReference type="EMBL" id="PON44740.1"/>
    </source>
</evidence>
<evidence type="ECO:0000313" key="2">
    <source>
        <dbReference type="Proteomes" id="UP000237105"/>
    </source>
</evidence>
<accession>A0A2P5B7H4</accession>
<dbReference type="EMBL" id="JXTB01000344">
    <property type="protein sequence ID" value="PON44740.1"/>
    <property type="molecule type" value="Genomic_DNA"/>
</dbReference>
<gene>
    <name evidence="1" type="ORF">PanWU01x14_264290</name>
</gene>
<name>A0A2P5B7H4_PARAD</name>
<keyword evidence="2" id="KW-1185">Reference proteome</keyword>
<reference evidence="2" key="1">
    <citation type="submission" date="2016-06" db="EMBL/GenBank/DDBJ databases">
        <title>Parallel loss of symbiosis genes in relatives of nitrogen-fixing non-legume Parasponia.</title>
        <authorList>
            <person name="Van Velzen R."/>
            <person name="Holmer R."/>
            <person name="Bu F."/>
            <person name="Rutten L."/>
            <person name="Van Zeijl A."/>
            <person name="Liu W."/>
            <person name="Santuari L."/>
            <person name="Cao Q."/>
            <person name="Sharma T."/>
            <person name="Shen D."/>
            <person name="Roswanjaya Y."/>
            <person name="Wardhani T."/>
            <person name="Kalhor M.S."/>
            <person name="Jansen J."/>
            <person name="Van den Hoogen J."/>
            <person name="Gungor B."/>
            <person name="Hartog M."/>
            <person name="Hontelez J."/>
            <person name="Verver J."/>
            <person name="Yang W.-C."/>
            <person name="Schijlen E."/>
            <person name="Repin R."/>
            <person name="Schilthuizen M."/>
            <person name="Schranz E."/>
            <person name="Heidstra R."/>
            <person name="Miyata K."/>
            <person name="Fedorova E."/>
            <person name="Kohlen W."/>
            <person name="Bisseling T."/>
            <person name="Smit S."/>
            <person name="Geurts R."/>
        </authorList>
    </citation>
    <scope>NUCLEOTIDE SEQUENCE [LARGE SCALE GENOMIC DNA]</scope>
    <source>
        <strain evidence="2">cv. WU1-14</strain>
    </source>
</reference>
<feature type="non-terminal residue" evidence="1">
    <location>
        <position position="138"/>
    </location>
</feature>
<sequence>MNFGSVHISSVFTHDILPCATSAEESRFEPRLLAGRPQELEGIILFGLSGDCRHIQAVLNPQVMNMMPWIVSYLLFSLDTWVITKYLQSQLDTSALNRFCQDEQGCIAMVGHQITALSQLMDPNDLVAPTSHELEEEV</sequence>
<comment type="caution">
    <text evidence="1">The sequence shown here is derived from an EMBL/GenBank/DDBJ whole genome shotgun (WGS) entry which is preliminary data.</text>
</comment>
<proteinExistence type="predicted"/>
<dbReference type="Proteomes" id="UP000237105">
    <property type="component" value="Unassembled WGS sequence"/>
</dbReference>
<dbReference type="AlphaFoldDB" id="A0A2P5B7H4"/>
<protein>
    <submittedName>
        <fullName evidence="1">Uncharacterized protein</fullName>
    </submittedName>
</protein>